<keyword evidence="4" id="KW-0804">Transcription</keyword>
<dbReference type="InterPro" id="IPR036388">
    <property type="entry name" value="WH-like_DNA-bd_sf"/>
</dbReference>
<dbReference type="GO" id="GO:0003700">
    <property type="term" value="F:DNA-binding transcription factor activity"/>
    <property type="evidence" value="ECO:0007669"/>
    <property type="project" value="InterPro"/>
</dbReference>
<dbReference type="PANTHER" id="PTHR30419">
    <property type="entry name" value="HTH-TYPE TRANSCRIPTIONAL REGULATOR YBHD"/>
    <property type="match status" value="1"/>
</dbReference>
<protein>
    <submittedName>
        <fullName evidence="6">LysR family transcriptional regulator</fullName>
    </submittedName>
</protein>
<accession>A0A6P2C6S9</accession>
<dbReference type="PANTHER" id="PTHR30419:SF8">
    <property type="entry name" value="NITROGEN ASSIMILATION TRANSCRIPTIONAL ACTIVATOR-RELATED"/>
    <property type="match status" value="1"/>
</dbReference>
<dbReference type="Gene3D" id="3.40.190.10">
    <property type="entry name" value="Periplasmic binding protein-like II"/>
    <property type="match status" value="2"/>
</dbReference>
<reference evidence="6 7" key="1">
    <citation type="submission" date="2018-11" db="EMBL/GenBank/DDBJ databases">
        <title>Trebonia kvetii gen.nov., sp.nov., a novel acidophilic actinobacterium, and proposal of the new actinobacterial family Treboniaceae fam. nov.</title>
        <authorList>
            <person name="Rapoport D."/>
            <person name="Sagova-Mareckova M."/>
            <person name="Sedlacek I."/>
            <person name="Provaznik J."/>
            <person name="Kralova S."/>
            <person name="Pavlinic D."/>
            <person name="Benes V."/>
            <person name="Kopecky J."/>
        </authorList>
    </citation>
    <scope>NUCLEOTIDE SEQUENCE [LARGE SCALE GENOMIC DNA]</scope>
    <source>
        <strain evidence="6 7">15Tr583</strain>
    </source>
</reference>
<keyword evidence="2" id="KW-0805">Transcription regulation</keyword>
<dbReference type="InterPro" id="IPR036390">
    <property type="entry name" value="WH_DNA-bd_sf"/>
</dbReference>
<dbReference type="PRINTS" id="PR00039">
    <property type="entry name" value="HTHLYSR"/>
</dbReference>
<evidence type="ECO:0000313" key="6">
    <source>
        <dbReference type="EMBL" id="TVZ06998.1"/>
    </source>
</evidence>
<dbReference type="RefSeq" id="WP_145851753.1">
    <property type="nucleotide sequence ID" value="NZ_RPFW01000001.1"/>
</dbReference>
<dbReference type="OrthoDB" id="3636008at2"/>
<organism evidence="6 7">
    <name type="scientific">Trebonia kvetii</name>
    <dbReference type="NCBI Taxonomy" id="2480626"/>
    <lineage>
        <taxon>Bacteria</taxon>
        <taxon>Bacillati</taxon>
        <taxon>Actinomycetota</taxon>
        <taxon>Actinomycetes</taxon>
        <taxon>Streptosporangiales</taxon>
        <taxon>Treboniaceae</taxon>
        <taxon>Trebonia</taxon>
    </lineage>
</organism>
<dbReference type="GO" id="GO:0005829">
    <property type="term" value="C:cytosol"/>
    <property type="evidence" value="ECO:0007669"/>
    <property type="project" value="TreeGrafter"/>
</dbReference>
<dbReference type="Gene3D" id="1.10.10.10">
    <property type="entry name" value="Winged helix-like DNA-binding domain superfamily/Winged helix DNA-binding domain"/>
    <property type="match status" value="1"/>
</dbReference>
<comment type="caution">
    <text evidence="6">The sequence shown here is derived from an EMBL/GenBank/DDBJ whole genome shotgun (WGS) entry which is preliminary data.</text>
</comment>
<keyword evidence="3" id="KW-0238">DNA-binding</keyword>
<evidence type="ECO:0000256" key="2">
    <source>
        <dbReference type="ARBA" id="ARBA00023015"/>
    </source>
</evidence>
<evidence type="ECO:0000256" key="4">
    <source>
        <dbReference type="ARBA" id="ARBA00023163"/>
    </source>
</evidence>
<dbReference type="EMBL" id="RPFW01000001">
    <property type="protein sequence ID" value="TVZ06998.1"/>
    <property type="molecule type" value="Genomic_DNA"/>
</dbReference>
<evidence type="ECO:0000256" key="3">
    <source>
        <dbReference type="ARBA" id="ARBA00023125"/>
    </source>
</evidence>
<evidence type="ECO:0000256" key="1">
    <source>
        <dbReference type="ARBA" id="ARBA00009437"/>
    </source>
</evidence>
<evidence type="ECO:0000313" key="7">
    <source>
        <dbReference type="Proteomes" id="UP000460272"/>
    </source>
</evidence>
<dbReference type="GO" id="GO:0003677">
    <property type="term" value="F:DNA binding"/>
    <property type="evidence" value="ECO:0007669"/>
    <property type="project" value="UniProtKB-KW"/>
</dbReference>
<dbReference type="FunFam" id="1.10.10.10:FF:000001">
    <property type="entry name" value="LysR family transcriptional regulator"/>
    <property type="match status" value="1"/>
</dbReference>
<name>A0A6P2C6S9_9ACTN</name>
<dbReference type="Pfam" id="PF00126">
    <property type="entry name" value="HTH_1"/>
    <property type="match status" value="1"/>
</dbReference>
<sequence>MDVRDSVPQSADRSVLTASVAYSRIRLRHLTCFVVVAQERTLARAAARLHLSQPAVSKTLAELEDLAGRRLVERGRAGTALTPAGEQFLKYAVDVTQALKSAAEALTGTAPALTPVLRVGALPTAAGGVLVQAIARLHERRPHAGVSVRTGDNPELLTALKSGEIDVAVGRIAEPAMMQGVSFELLYAESLAVVARPQHPLAIAGDKPVSPVALLDYPLVIPGAGTAPRHDVEEFFEAHGVALPPGRTETQSVSVARTLTLLSDAVWITPLYPVKLDLDRRWLRRLNLPVPGGAEPVGILSRSGVAPGELASQLMDTLRELS</sequence>
<keyword evidence="7" id="KW-1185">Reference proteome</keyword>
<feature type="domain" description="HTH lysR-type" evidence="5">
    <location>
        <begin position="25"/>
        <end position="82"/>
    </location>
</feature>
<dbReference type="Proteomes" id="UP000460272">
    <property type="component" value="Unassembled WGS sequence"/>
</dbReference>
<dbReference type="SUPFAM" id="SSF53850">
    <property type="entry name" value="Periplasmic binding protein-like II"/>
    <property type="match status" value="1"/>
</dbReference>
<gene>
    <name evidence="6" type="ORF">EAS64_06645</name>
</gene>
<dbReference type="Pfam" id="PF03466">
    <property type="entry name" value="LysR_substrate"/>
    <property type="match status" value="1"/>
</dbReference>
<dbReference type="SUPFAM" id="SSF46785">
    <property type="entry name" value="Winged helix' DNA-binding domain"/>
    <property type="match status" value="1"/>
</dbReference>
<evidence type="ECO:0000259" key="5">
    <source>
        <dbReference type="PROSITE" id="PS50931"/>
    </source>
</evidence>
<dbReference type="PROSITE" id="PS50931">
    <property type="entry name" value="HTH_LYSR"/>
    <property type="match status" value="1"/>
</dbReference>
<dbReference type="InterPro" id="IPR000847">
    <property type="entry name" value="LysR_HTH_N"/>
</dbReference>
<comment type="similarity">
    <text evidence="1">Belongs to the LysR transcriptional regulatory family.</text>
</comment>
<dbReference type="InterPro" id="IPR050950">
    <property type="entry name" value="HTH-type_LysR_regulators"/>
</dbReference>
<dbReference type="AlphaFoldDB" id="A0A6P2C6S9"/>
<dbReference type="InterPro" id="IPR005119">
    <property type="entry name" value="LysR_subst-bd"/>
</dbReference>
<proteinExistence type="inferred from homology"/>